<organism evidence="1">
    <name type="scientific">Marseillevirus LCMAC201</name>
    <dbReference type="NCBI Taxonomy" id="2506605"/>
    <lineage>
        <taxon>Viruses</taxon>
        <taxon>Varidnaviria</taxon>
        <taxon>Bamfordvirae</taxon>
        <taxon>Nucleocytoviricota</taxon>
        <taxon>Megaviricetes</taxon>
        <taxon>Pimascovirales</taxon>
        <taxon>Pimascovirales incertae sedis</taxon>
        <taxon>Marseilleviridae</taxon>
    </lineage>
</organism>
<protein>
    <submittedName>
        <fullName evidence="1">Uncharacterized protein</fullName>
    </submittedName>
</protein>
<accession>A0A481YXA3</accession>
<gene>
    <name evidence="1" type="ORF">LCMAC201_04420</name>
</gene>
<reference evidence="1" key="1">
    <citation type="journal article" date="2019" name="MBio">
        <title>Virus Genomes from Deep Sea Sediments Expand the Ocean Megavirome and Support Independent Origins of Viral Gigantism.</title>
        <authorList>
            <person name="Backstrom D."/>
            <person name="Yutin N."/>
            <person name="Jorgensen S.L."/>
            <person name="Dharamshi J."/>
            <person name="Homa F."/>
            <person name="Zaremba-Niedwiedzka K."/>
            <person name="Spang A."/>
            <person name="Wolf Y.I."/>
            <person name="Koonin E.V."/>
            <person name="Ettema T.J."/>
        </authorList>
    </citation>
    <scope>NUCLEOTIDE SEQUENCE</scope>
</reference>
<proteinExistence type="predicted"/>
<evidence type="ECO:0000313" key="1">
    <source>
        <dbReference type="EMBL" id="QBK87531.1"/>
    </source>
</evidence>
<name>A0A481YXA3_9VIRU</name>
<sequence length="90" mass="10541">MDRFHQILVDRNLKFHSTGDMREKSGLWRSSVALRDHEENVVYEIVSKQLHSEPGHYDMPANILCDSIEEKDIRCEKPPKLEEMNCSIVD</sequence>
<dbReference type="EMBL" id="MK500356">
    <property type="protein sequence ID" value="QBK87531.1"/>
    <property type="molecule type" value="Genomic_DNA"/>
</dbReference>